<organism evidence="1 2">
    <name type="scientific">Epilithonimonas hispanica</name>
    <dbReference type="NCBI Taxonomy" id="358687"/>
    <lineage>
        <taxon>Bacteria</taxon>
        <taxon>Pseudomonadati</taxon>
        <taxon>Bacteroidota</taxon>
        <taxon>Flavobacteriia</taxon>
        <taxon>Flavobacteriales</taxon>
        <taxon>Weeksellaceae</taxon>
        <taxon>Chryseobacterium group</taxon>
        <taxon>Epilithonimonas</taxon>
    </lineage>
</organism>
<protein>
    <submittedName>
        <fullName evidence="1">Uncharacterized protein</fullName>
    </submittedName>
</protein>
<accession>A0A3D9CS92</accession>
<dbReference type="EMBL" id="QNUG01000034">
    <property type="protein sequence ID" value="REC68569.1"/>
    <property type="molecule type" value="Genomic_DNA"/>
</dbReference>
<dbReference type="Proteomes" id="UP000256326">
    <property type="component" value="Unassembled WGS sequence"/>
</dbReference>
<keyword evidence="2" id="KW-1185">Reference proteome</keyword>
<evidence type="ECO:0000313" key="1">
    <source>
        <dbReference type="EMBL" id="REC68569.1"/>
    </source>
</evidence>
<comment type="caution">
    <text evidence="1">The sequence shown here is derived from an EMBL/GenBank/DDBJ whole genome shotgun (WGS) entry which is preliminary data.</text>
</comment>
<name>A0A3D9CS92_9FLAO</name>
<sequence length="64" mass="7467">MPVLLAKCWIGITWLLSTNSEIPLKVKGKPDYDLNSHFKSTRFLLIFQIIFSTKGIYYEDKKSE</sequence>
<reference evidence="1 2" key="1">
    <citation type="journal article" date="2006" name="Int. J. Syst. Evol. Microbiol.">
        <title>Chryseobacterium hispanicum sp. nov., isolated from the drinking water distribution system of Sevilla, Spain.</title>
        <authorList>
            <person name="Gallego V."/>
            <person name="Garcia M.T."/>
            <person name="Ventosa A."/>
        </authorList>
    </citation>
    <scope>NUCLEOTIDE SEQUENCE [LARGE SCALE GENOMIC DNA]</scope>
    <source>
        <strain evidence="1 2">KCTC 22104</strain>
    </source>
</reference>
<proteinExistence type="predicted"/>
<dbReference type="AlphaFoldDB" id="A0A3D9CS92"/>
<evidence type="ECO:0000313" key="2">
    <source>
        <dbReference type="Proteomes" id="UP000256326"/>
    </source>
</evidence>
<gene>
    <name evidence="1" type="ORF">DRF58_13970</name>
</gene>